<dbReference type="OrthoDB" id="2157530at2759"/>
<dbReference type="PANTHER" id="PTHR24148">
    <property type="entry name" value="ANKYRIN REPEAT DOMAIN-CONTAINING PROTEIN 39 HOMOLOG-RELATED"/>
    <property type="match status" value="1"/>
</dbReference>
<gene>
    <name evidence="2" type="ORF">NA57DRAFT_35212</name>
</gene>
<dbReference type="EMBL" id="ML978123">
    <property type="protein sequence ID" value="KAF2101207.1"/>
    <property type="molecule type" value="Genomic_DNA"/>
</dbReference>
<dbReference type="PANTHER" id="PTHR24148:SF64">
    <property type="entry name" value="HETEROKARYON INCOMPATIBILITY DOMAIN-CONTAINING PROTEIN"/>
    <property type="match status" value="1"/>
</dbReference>
<proteinExistence type="predicted"/>
<dbReference type="AlphaFoldDB" id="A0A9P4IMK1"/>
<keyword evidence="3" id="KW-1185">Reference proteome</keyword>
<protein>
    <submittedName>
        <fullName evidence="2">HET-domain-containing protein</fullName>
    </submittedName>
</protein>
<dbReference type="Proteomes" id="UP000799772">
    <property type="component" value="Unassembled WGS sequence"/>
</dbReference>
<evidence type="ECO:0000259" key="1">
    <source>
        <dbReference type="Pfam" id="PF06985"/>
    </source>
</evidence>
<feature type="non-terminal residue" evidence="2">
    <location>
        <position position="141"/>
    </location>
</feature>
<reference evidence="2" key="1">
    <citation type="journal article" date="2020" name="Stud. Mycol.">
        <title>101 Dothideomycetes genomes: a test case for predicting lifestyles and emergence of pathogens.</title>
        <authorList>
            <person name="Haridas S."/>
            <person name="Albert R."/>
            <person name="Binder M."/>
            <person name="Bloem J."/>
            <person name="Labutti K."/>
            <person name="Salamov A."/>
            <person name="Andreopoulos B."/>
            <person name="Baker S."/>
            <person name="Barry K."/>
            <person name="Bills G."/>
            <person name="Bluhm B."/>
            <person name="Cannon C."/>
            <person name="Castanera R."/>
            <person name="Culley D."/>
            <person name="Daum C."/>
            <person name="Ezra D."/>
            <person name="Gonzalez J."/>
            <person name="Henrissat B."/>
            <person name="Kuo A."/>
            <person name="Liang C."/>
            <person name="Lipzen A."/>
            <person name="Lutzoni F."/>
            <person name="Magnuson J."/>
            <person name="Mondo S."/>
            <person name="Nolan M."/>
            <person name="Ohm R."/>
            <person name="Pangilinan J."/>
            <person name="Park H.-J."/>
            <person name="Ramirez L."/>
            <person name="Alfaro M."/>
            <person name="Sun H."/>
            <person name="Tritt A."/>
            <person name="Yoshinaga Y."/>
            <person name="Zwiers L.-H."/>
            <person name="Turgeon B."/>
            <person name="Goodwin S."/>
            <person name="Spatafora J."/>
            <person name="Crous P."/>
            <person name="Grigoriev I."/>
        </authorList>
    </citation>
    <scope>NUCLEOTIDE SEQUENCE</scope>
    <source>
        <strain evidence="2">CBS 133067</strain>
    </source>
</reference>
<dbReference type="Pfam" id="PF06985">
    <property type="entry name" value="HET"/>
    <property type="match status" value="1"/>
</dbReference>
<accession>A0A9P4IMK1</accession>
<organism evidence="2 3">
    <name type="scientific">Rhizodiscina lignyota</name>
    <dbReference type="NCBI Taxonomy" id="1504668"/>
    <lineage>
        <taxon>Eukaryota</taxon>
        <taxon>Fungi</taxon>
        <taxon>Dikarya</taxon>
        <taxon>Ascomycota</taxon>
        <taxon>Pezizomycotina</taxon>
        <taxon>Dothideomycetes</taxon>
        <taxon>Pleosporomycetidae</taxon>
        <taxon>Aulographales</taxon>
        <taxon>Rhizodiscinaceae</taxon>
        <taxon>Rhizodiscina</taxon>
    </lineage>
</organism>
<name>A0A9P4IMK1_9PEZI</name>
<evidence type="ECO:0000313" key="3">
    <source>
        <dbReference type="Proteomes" id="UP000799772"/>
    </source>
</evidence>
<dbReference type="InterPro" id="IPR052895">
    <property type="entry name" value="HetReg/Transcr_Mod"/>
</dbReference>
<sequence>MVSPDVYSTLPSVNSIRLLRLQSLVQDEPVSCSLIVVDQYASGPEYHALSYCWGDANDTVELICSGRPFQVTKTLYAALRRLREKVPSQLVWADAICINQEDVTERNQQLLIMKQIFLYASRIFVWIGPGDEHSVPALNLI</sequence>
<evidence type="ECO:0000313" key="2">
    <source>
        <dbReference type="EMBL" id="KAF2101207.1"/>
    </source>
</evidence>
<comment type="caution">
    <text evidence="2">The sequence shown here is derived from an EMBL/GenBank/DDBJ whole genome shotgun (WGS) entry which is preliminary data.</text>
</comment>
<feature type="domain" description="Heterokaryon incompatibility" evidence="1">
    <location>
        <begin position="46"/>
        <end position="136"/>
    </location>
</feature>
<dbReference type="InterPro" id="IPR010730">
    <property type="entry name" value="HET"/>
</dbReference>